<dbReference type="Proteomes" id="UP001233999">
    <property type="component" value="Unassembled WGS sequence"/>
</dbReference>
<sequence length="109" mass="12387">MSVMLHLTHDRGDCVEKRQFVQESHRSSYVELLCQQGIAETPSSVSCRVVFITTCMIAVLLLSNYSATLISFLTLRTDILPFTDLQGLLKDGTYMFGTTTKSVFYYQFK</sequence>
<feature type="transmembrane region" description="Helical" evidence="2">
    <location>
        <begin position="49"/>
        <end position="75"/>
    </location>
</feature>
<gene>
    <name evidence="4" type="ORF">L9F63_027793</name>
</gene>
<dbReference type="InterPro" id="IPR001320">
    <property type="entry name" value="Iontro_rcpt_C"/>
</dbReference>
<organism evidence="4 5">
    <name type="scientific">Diploptera punctata</name>
    <name type="common">Pacific beetle cockroach</name>
    <dbReference type="NCBI Taxonomy" id="6984"/>
    <lineage>
        <taxon>Eukaryota</taxon>
        <taxon>Metazoa</taxon>
        <taxon>Ecdysozoa</taxon>
        <taxon>Arthropoda</taxon>
        <taxon>Hexapoda</taxon>
        <taxon>Insecta</taxon>
        <taxon>Pterygota</taxon>
        <taxon>Neoptera</taxon>
        <taxon>Polyneoptera</taxon>
        <taxon>Dictyoptera</taxon>
        <taxon>Blattodea</taxon>
        <taxon>Blaberoidea</taxon>
        <taxon>Blaberidae</taxon>
        <taxon>Diplopterinae</taxon>
        <taxon>Diploptera</taxon>
    </lineage>
</organism>
<evidence type="ECO:0000313" key="5">
    <source>
        <dbReference type="Proteomes" id="UP001233999"/>
    </source>
</evidence>
<dbReference type="Pfam" id="PF00060">
    <property type="entry name" value="Lig_chan"/>
    <property type="match status" value="1"/>
</dbReference>
<keyword evidence="2" id="KW-0472">Membrane</keyword>
<evidence type="ECO:0000259" key="3">
    <source>
        <dbReference type="Pfam" id="PF00060"/>
    </source>
</evidence>
<comment type="similarity">
    <text evidence="1">Belongs to the glutamate-gated ion channel (TC 1.A.10.1) family.</text>
</comment>
<dbReference type="GO" id="GO:0016020">
    <property type="term" value="C:membrane"/>
    <property type="evidence" value="ECO:0007669"/>
    <property type="project" value="InterPro"/>
</dbReference>
<dbReference type="AlphaFoldDB" id="A0AAD8EIP1"/>
<name>A0AAD8EIP1_DIPPU</name>
<dbReference type="Gene3D" id="1.10.287.70">
    <property type="match status" value="1"/>
</dbReference>
<evidence type="ECO:0000256" key="1">
    <source>
        <dbReference type="ARBA" id="ARBA00008685"/>
    </source>
</evidence>
<reference evidence="4" key="1">
    <citation type="journal article" date="2023" name="IScience">
        <title>Live-bearing cockroach genome reveals convergent evolutionary mechanisms linked to viviparity in insects and beyond.</title>
        <authorList>
            <person name="Fouks B."/>
            <person name="Harrison M.C."/>
            <person name="Mikhailova A.A."/>
            <person name="Marchal E."/>
            <person name="English S."/>
            <person name="Carruthers M."/>
            <person name="Jennings E.C."/>
            <person name="Chiamaka E.L."/>
            <person name="Frigard R.A."/>
            <person name="Pippel M."/>
            <person name="Attardo G.M."/>
            <person name="Benoit J.B."/>
            <person name="Bornberg-Bauer E."/>
            <person name="Tobe S.S."/>
        </authorList>
    </citation>
    <scope>NUCLEOTIDE SEQUENCE</scope>
    <source>
        <strain evidence="4">Stay&amp;Tobe</strain>
    </source>
</reference>
<feature type="domain" description="Ionotropic glutamate receptor C-terminal" evidence="3">
    <location>
        <begin position="32"/>
        <end position="89"/>
    </location>
</feature>
<keyword evidence="5" id="KW-1185">Reference proteome</keyword>
<proteinExistence type="inferred from homology"/>
<dbReference type="EMBL" id="JASPKZ010004138">
    <property type="protein sequence ID" value="KAJ9590997.1"/>
    <property type="molecule type" value="Genomic_DNA"/>
</dbReference>
<accession>A0AAD8EIP1</accession>
<keyword evidence="2" id="KW-0812">Transmembrane</keyword>
<feature type="non-terminal residue" evidence="4">
    <location>
        <position position="1"/>
    </location>
</feature>
<dbReference type="GO" id="GO:0015276">
    <property type="term" value="F:ligand-gated monoatomic ion channel activity"/>
    <property type="evidence" value="ECO:0007669"/>
    <property type="project" value="InterPro"/>
</dbReference>
<comment type="caution">
    <text evidence="4">The sequence shown here is derived from an EMBL/GenBank/DDBJ whole genome shotgun (WGS) entry which is preliminary data.</text>
</comment>
<evidence type="ECO:0000256" key="2">
    <source>
        <dbReference type="SAM" id="Phobius"/>
    </source>
</evidence>
<protein>
    <recommendedName>
        <fullName evidence="3">Ionotropic glutamate receptor C-terminal domain-containing protein</fullName>
    </recommendedName>
</protein>
<reference evidence="4" key="2">
    <citation type="submission" date="2023-05" db="EMBL/GenBank/DDBJ databases">
        <authorList>
            <person name="Fouks B."/>
        </authorList>
    </citation>
    <scope>NUCLEOTIDE SEQUENCE</scope>
    <source>
        <strain evidence="4">Stay&amp;Tobe</strain>
        <tissue evidence="4">Testes</tissue>
    </source>
</reference>
<keyword evidence="2" id="KW-1133">Transmembrane helix</keyword>
<evidence type="ECO:0000313" key="4">
    <source>
        <dbReference type="EMBL" id="KAJ9590997.1"/>
    </source>
</evidence>